<name>A0AAV6M7Y2_9ROSI</name>
<reference evidence="3 4" key="1">
    <citation type="journal article" date="2021" name="Hortic Res">
        <title>The domestication of Cucurbita argyrosperma as revealed by the genome of its wild relative.</title>
        <authorList>
            <person name="Barrera-Redondo J."/>
            <person name="Sanchez-de la Vega G."/>
            <person name="Aguirre-Liguori J.A."/>
            <person name="Castellanos-Morales G."/>
            <person name="Gutierrez-Guerrero Y.T."/>
            <person name="Aguirre-Dugua X."/>
            <person name="Aguirre-Planter E."/>
            <person name="Tenaillon M.I."/>
            <person name="Lira-Saade R."/>
            <person name="Eguiarte L.E."/>
        </authorList>
    </citation>
    <scope>NUCLEOTIDE SEQUENCE [LARGE SCALE GENOMIC DNA]</scope>
    <source>
        <strain evidence="3">JBR-2021</strain>
    </source>
</reference>
<feature type="non-terminal residue" evidence="3">
    <location>
        <position position="1"/>
    </location>
</feature>
<evidence type="ECO:0000313" key="3">
    <source>
        <dbReference type="EMBL" id="KAG6577051.1"/>
    </source>
</evidence>
<evidence type="ECO:0000256" key="1">
    <source>
        <dbReference type="SAM" id="MobiDB-lite"/>
    </source>
</evidence>
<sequence>MEVYGIVLLSCSPIISSLLILCCLHVLETRAKKEEAARRRSRCPDVELGHATDPTKQGGAAHGSNGRDSAGCGADCGGGCGCDD</sequence>
<keyword evidence="4" id="KW-1185">Reference proteome</keyword>
<gene>
    <name evidence="3" type="ORF">SDJN03_24625</name>
</gene>
<keyword evidence="2" id="KW-0472">Membrane</keyword>
<dbReference type="AlphaFoldDB" id="A0AAV6M7Y2"/>
<keyword evidence="2" id="KW-0812">Transmembrane</keyword>
<feature type="transmembrane region" description="Helical" evidence="2">
    <location>
        <begin position="6"/>
        <end position="27"/>
    </location>
</feature>
<evidence type="ECO:0000313" key="4">
    <source>
        <dbReference type="Proteomes" id="UP000685013"/>
    </source>
</evidence>
<keyword evidence="2" id="KW-1133">Transmembrane helix</keyword>
<evidence type="ECO:0008006" key="5">
    <source>
        <dbReference type="Google" id="ProtNLM"/>
    </source>
</evidence>
<evidence type="ECO:0000256" key="2">
    <source>
        <dbReference type="SAM" id="Phobius"/>
    </source>
</evidence>
<comment type="caution">
    <text evidence="3">The sequence shown here is derived from an EMBL/GenBank/DDBJ whole genome shotgun (WGS) entry which is preliminary data.</text>
</comment>
<accession>A0AAV6M7Y2</accession>
<proteinExistence type="predicted"/>
<dbReference type="Proteomes" id="UP000685013">
    <property type="component" value="Chromosome 16"/>
</dbReference>
<protein>
    <recommendedName>
        <fullName evidence="5">Secreted protein</fullName>
    </recommendedName>
</protein>
<organism evidence="3 4">
    <name type="scientific">Cucurbita argyrosperma subsp. sororia</name>
    <dbReference type="NCBI Taxonomy" id="37648"/>
    <lineage>
        <taxon>Eukaryota</taxon>
        <taxon>Viridiplantae</taxon>
        <taxon>Streptophyta</taxon>
        <taxon>Embryophyta</taxon>
        <taxon>Tracheophyta</taxon>
        <taxon>Spermatophyta</taxon>
        <taxon>Magnoliopsida</taxon>
        <taxon>eudicotyledons</taxon>
        <taxon>Gunneridae</taxon>
        <taxon>Pentapetalae</taxon>
        <taxon>rosids</taxon>
        <taxon>fabids</taxon>
        <taxon>Cucurbitales</taxon>
        <taxon>Cucurbitaceae</taxon>
        <taxon>Cucurbiteae</taxon>
        <taxon>Cucurbita</taxon>
    </lineage>
</organism>
<dbReference type="EMBL" id="JAGKQH010000016">
    <property type="protein sequence ID" value="KAG6577051.1"/>
    <property type="molecule type" value="Genomic_DNA"/>
</dbReference>
<feature type="region of interest" description="Disordered" evidence="1">
    <location>
        <begin position="46"/>
        <end position="70"/>
    </location>
</feature>